<accession>A0A9P4TXN9</accession>
<keyword evidence="3" id="KW-1185">Reference proteome</keyword>
<feature type="chain" id="PRO_5040409762" evidence="1">
    <location>
        <begin position="24"/>
        <end position="149"/>
    </location>
</feature>
<evidence type="ECO:0000313" key="2">
    <source>
        <dbReference type="EMBL" id="KAF2430534.1"/>
    </source>
</evidence>
<feature type="signal peptide" evidence="1">
    <location>
        <begin position="1"/>
        <end position="23"/>
    </location>
</feature>
<reference evidence="2" key="1">
    <citation type="journal article" date="2020" name="Stud. Mycol.">
        <title>101 Dothideomycetes genomes: a test case for predicting lifestyles and emergence of pathogens.</title>
        <authorList>
            <person name="Haridas S."/>
            <person name="Albert R."/>
            <person name="Binder M."/>
            <person name="Bloem J."/>
            <person name="Labutti K."/>
            <person name="Salamov A."/>
            <person name="Andreopoulos B."/>
            <person name="Baker S."/>
            <person name="Barry K."/>
            <person name="Bills G."/>
            <person name="Bluhm B."/>
            <person name="Cannon C."/>
            <person name="Castanera R."/>
            <person name="Culley D."/>
            <person name="Daum C."/>
            <person name="Ezra D."/>
            <person name="Gonzalez J."/>
            <person name="Henrissat B."/>
            <person name="Kuo A."/>
            <person name="Liang C."/>
            <person name="Lipzen A."/>
            <person name="Lutzoni F."/>
            <person name="Magnuson J."/>
            <person name="Mondo S."/>
            <person name="Nolan M."/>
            <person name="Ohm R."/>
            <person name="Pangilinan J."/>
            <person name="Park H.-J."/>
            <person name="Ramirez L."/>
            <person name="Alfaro M."/>
            <person name="Sun H."/>
            <person name="Tritt A."/>
            <person name="Yoshinaga Y."/>
            <person name="Zwiers L.-H."/>
            <person name="Turgeon B."/>
            <person name="Goodwin S."/>
            <person name="Spatafora J."/>
            <person name="Crous P."/>
            <person name="Grigoriev I."/>
        </authorList>
    </citation>
    <scope>NUCLEOTIDE SEQUENCE</scope>
    <source>
        <strain evidence="2">CBS 130266</strain>
    </source>
</reference>
<organism evidence="2 3">
    <name type="scientific">Tothia fuscella</name>
    <dbReference type="NCBI Taxonomy" id="1048955"/>
    <lineage>
        <taxon>Eukaryota</taxon>
        <taxon>Fungi</taxon>
        <taxon>Dikarya</taxon>
        <taxon>Ascomycota</taxon>
        <taxon>Pezizomycotina</taxon>
        <taxon>Dothideomycetes</taxon>
        <taxon>Pleosporomycetidae</taxon>
        <taxon>Venturiales</taxon>
        <taxon>Cylindrosympodiaceae</taxon>
        <taxon>Tothia</taxon>
    </lineage>
</organism>
<keyword evidence="1" id="KW-0732">Signal</keyword>
<gene>
    <name evidence="2" type="ORF">EJ08DRAFT_649574</name>
</gene>
<evidence type="ECO:0000256" key="1">
    <source>
        <dbReference type="SAM" id="SignalP"/>
    </source>
</evidence>
<protein>
    <submittedName>
        <fullName evidence="2">Uncharacterized protein</fullName>
    </submittedName>
</protein>
<evidence type="ECO:0000313" key="3">
    <source>
        <dbReference type="Proteomes" id="UP000800235"/>
    </source>
</evidence>
<dbReference type="AlphaFoldDB" id="A0A9P4TXN9"/>
<dbReference type="EMBL" id="MU007038">
    <property type="protein sequence ID" value="KAF2430534.1"/>
    <property type="molecule type" value="Genomic_DNA"/>
</dbReference>
<sequence length="149" mass="17328">MNSFYKIASLAFTIAILISLATSIPFKDVHPEFKYTLCVYAANDLRYKNGKERICEFFTKRDRQCHTLSPKFSQKLSYIRFDAVRNLGKPPNLALDQMNCLLFKDNSCHSVNKHIWQTVENLKEFDKNFKELESSWNDAVQSMSCAWGI</sequence>
<dbReference type="Proteomes" id="UP000800235">
    <property type="component" value="Unassembled WGS sequence"/>
</dbReference>
<proteinExistence type="predicted"/>
<comment type="caution">
    <text evidence="2">The sequence shown here is derived from an EMBL/GenBank/DDBJ whole genome shotgun (WGS) entry which is preliminary data.</text>
</comment>
<name>A0A9P4TXN9_9PEZI</name>